<dbReference type="SUPFAM" id="SSF54631">
    <property type="entry name" value="CBS-domain pair"/>
    <property type="match status" value="1"/>
</dbReference>
<accession>A0A058ZMT1</accession>
<dbReference type="AlphaFoldDB" id="A0A058ZMT1"/>
<dbReference type="CDD" id="cd04623">
    <property type="entry name" value="CBS_pair_bac_euk"/>
    <property type="match status" value="1"/>
</dbReference>
<evidence type="ECO:0000259" key="3">
    <source>
        <dbReference type="PROSITE" id="PS51371"/>
    </source>
</evidence>
<dbReference type="SMART" id="SM00116">
    <property type="entry name" value="CBS"/>
    <property type="match status" value="2"/>
</dbReference>
<evidence type="ECO:0000256" key="2">
    <source>
        <dbReference type="PROSITE-ProRule" id="PRU00703"/>
    </source>
</evidence>
<organism evidence="4 5">
    <name type="scientific">Actibacterium atlanticum</name>
    <dbReference type="NCBI Taxonomy" id="1461693"/>
    <lineage>
        <taxon>Bacteria</taxon>
        <taxon>Pseudomonadati</taxon>
        <taxon>Pseudomonadota</taxon>
        <taxon>Alphaproteobacteria</taxon>
        <taxon>Rhodobacterales</taxon>
        <taxon>Roseobacteraceae</taxon>
        <taxon>Actibacterium</taxon>
    </lineage>
</organism>
<name>A0A058ZMT1_9RHOB</name>
<dbReference type="InterPro" id="IPR051462">
    <property type="entry name" value="CBS_domain-containing"/>
</dbReference>
<dbReference type="InterPro" id="IPR044725">
    <property type="entry name" value="CBSX3_CBS_dom"/>
</dbReference>
<dbReference type="Proteomes" id="UP000024836">
    <property type="component" value="Unassembled WGS sequence"/>
</dbReference>
<keyword evidence="1" id="KW-0677">Repeat</keyword>
<evidence type="ECO:0000256" key="1">
    <source>
        <dbReference type="ARBA" id="ARBA00022737"/>
    </source>
</evidence>
<dbReference type="PANTHER" id="PTHR48108:SF26">
    <property type="entry name" value="CBS DOMAIN-CONTAINING PROTEIN DDB_G0289609"/>
    <property type="match status" value="1"/>
</dbReference>
<comment type="caution">
    <text evidence="4">The sequence shown here is derived from an EMBL/GenBank/DDBJ whole genome shotgun (WGS) entry which is preliminary data.</text>
</comment>
<dbReference type="InterPro" id="IPR000644">
    <property type="entry name" value="CBS_dom"/>
</dbReference>
<dbReference type="eggNOG" id="COG2905">
    <property type="taxonomic scope" value="Bacteria"/>
</dbReference>
<feature type="domain" description="CBS" evidence="3">
    <location>
        <begin position="11"/>
        <end position="68"/>
    </location>
</feature>
<dbReference type="Gene3D" id="3.10.580.10">
    <property type="entry name" value="CBS-domain"/>
    <property type="match status" value="1"/>
</dbReference>
<keyword evidence="5" id="KW-1185">Reference proteome</keyword>
<dbReference type="PANTHER" id="PTHR48108">
    <property type="entry name" value="CBS DOMAIN-CONTAINING PROTEIN CBSX2, CHLOROPLASTIC"/>
    <property type="match status" value="1"/>
</dbReference>
<keyword evidence="2" id="KW-0129">CBS domain</keyword>
<sequence length="138" mass="15190">MLIKSIQDILQGRTLYTVPDSNSVQTACEMMMDHRIGAVLVLAPDGALAGILTERDVVYRAVAAGLDVKQTPVSEVMTRDPVTVDMQDSVSDALAAKIGGKFRHLPVLENGKPAGILSFRDIPTEYRMMFERFQELSH</sequence>
<evidence type="ECO:0000313" key="4">
    <source>
        <dbReference type="EMBL" id="KCV82924.1"/>
    </source>
</evidence>
<reference evidence="4 5" key="1">
    <citation type="submission" date="2013-04" db="EMBL/GenBank/DDBJ databases">
        <title>Shimia sp. 22II-S11-Z10 Genome Sequencing.</title>
        <authorList>
            <person name="Lai Q."/>
            <person name="Li G."/>
            <person name="Shao Z."/>
        </authorList>
    </citation>
    <scope>NUCLEOTIDE SEQUENCE [LARGE SCALE GENOMIC DNA]</scope>
    <source>
        <strain evidence="5">22II-S11-Z10</strain>
    </source>
</reference>
<feature type="domain" description="CBS" evidence="3">
    <location>
        <begin position="77"/>
        <end position="135"/>
    </location>
</feature>
<evidence type="ECO:0000313" key="5">
    <source>
        <dbReference type="Proteomes" id="UP000024836"/>
    </source>
</evidence>
<dbReference type="PROSITE" id="PS51371">
    <property type="entry name" value="CBS"/>
    <property type="match status" value="2"/>
</dbReference>
<proteinExistence type="predicted"/>
<dbReference type="Pfam" id="PF00571">
    <property type="entry name" value="CBS"/>
    <property type="match status" value="2"/>
</dbReference>
<dbReference type="RefSeq" id="WP_035248836.1">
    <property type="nucleotide sequence ID" value="NZ_AQQY01000002.1"/>
</dbReference>
<dbReference type="InterPro" id="IPR046342">
    <property type="entry name" value="CBS_dom_sf"/>
</dbReference>
<dbReference type="STRING" id="1461693.ATO10_04922"/>
<dbReference type="EMBL" id="AQQY01000002">
    <property type="protein sequence ID" value="KCV82924.1"/>
    <property type="molecule type" value="Genomic_DNA"/>
</dbReference>
<protein>
    <submittedName>
        <fullName evidence="4">Putative signal transduction protein</fullName>
    </submittedName>
</protein>
<dbReference type="OrthoDB" id="9807125at2"/>
<gene>
    <name evidence="4" type="ORF">ATO10_04922</name>
</gene>